<dbReference type="Gene3D" id="3.40.50.1820">
    <property type="entry name" value="alpha/beta hydrolase"/>
    <property type="match status" value="1"/>
</dbReference>
<evidence type="ECO:0000256" key="1">
    <source>
        <dbReference type="ARBA" id="ARBA00009431"/>
    </source>
</evidence>
<keyword evidence="4" id="KW-1185">Reference proteome</keyword>
<dbReference type="InterPro" id="IPR029058">
    <property type="entry name" value="AB_hydrolase_fold"/>
</dbReference>
<dbReference type="OrthoDB" id="5986190at2759"/>
<dbReference type="PANTHER" id="PTHR11802:SF201">
    <property type="entry name" value="CARBOXYPEPTIDASE"/>
    <property type="match status" value="1"/>
</dbReference>
<dbReference type="InterPro" id="IPR011990">
    <property type="entry name" value="TPR-like_helical_dom_sf"/>
</dbReference>
<dbReference type="SUPFAM" id="SSF48452">
    <property type="entry name" value="TPR-like"/>
    <property type="match status" value="1"/>
</dbReference>
<organism evidence="3 4">
    <name type="scientific">Chrysochromulina tobinii</name>
    <dbReference type="NCBI Taxonomy" id="1460289"/>
    <lineage>
        <taxon>Eukaryota</taxon>
        <taxon>Haptista</taxon>
        <taxon>Haptophyta</taxon>
        <taxon>Prymnesiophyceae</taxon>
        <taxon>Prymnesiales</taxon>
        <taxon>Chrysochromulinaceae</taxon>
        <taxon>Chrysochromulina</taxon>
    </lineage>
</organism>
<gene>
    <name evidence="3" type="ORF">Ctob_003547</name>
</gene>
<dbReference type="EMBL" id="JWZX01002876">
    <property type="protein sequence ID" value="KOO26254.1"/>
    <property type="molecule type" value="Genomic_DNA"/>
</dbReference>
<dbReference type="PANTHER" id="PTHR11802">
    <property type="entry name" value="SERINE PROTEASE FAMILY S10 SERINE CARBOXYPEPTIDASE"/>
    <property type="match status" value="1"/>
</dbReference>
<dbReference type="PROSITE" id="PS00560">
    <property type="entry name" value="CARBOXYPEPT_SER_HIS"/>
    <property type="match status" value="1"/>
</dbReference>
<sequence>MSKGQQQAFDKSLHSDYAKVEALLALVSKMDLFSTAVRRRTDRDLILHGLTLGVVPPADMPVSVAKVVNGTIVGVVGADDSLGVACASANELNREALGLPPAPALPVPSGAIVYTVPSTKPQVAGPPFIPSTGTYATASPAERQVAYESSAAARALIRKSLLQHARRLLAAVPKERRLQTQIVRHIDLLSKQLDVDRLRDELGNEHSQTLDAITFLANSLRSGGDDSSHPTAHYQPPQVLELYSEVMKTRRRLLGDLAPETLSAINNVAVALYERGDVVEAGQYFKEVLRARRDALGEDHPSTLAVVSSYGTTLRQKGETAQAITMLQRALEGRRATLGDKDEATIRSILSLANALYADDQNAEALPLYREALSTATLALGESHPLTLNAVNNLGCVLYVLGELAEAEACVREGLEGSRAVFGNVHLETLISAVNMMWFLLGKGSPDAGAAERRKRSAELREIRHLLGEAKYVLEQVGEALRWTHPKVVIVREKLEELEPALALAEQTGAPEGDDDDDGDVPADAPAWASVESVNYRELGKALLPGDVIELLPSATTLDELPEDDAEAAAAVKMHLGMIVPPLGQSPSVSPHDSMLALTSLLATSAIPEHEIKSLPGWSGPLPSRQYSGYLPVGKTSGVPGFIHYWLILSERDPASDPLVYWTNGGPGGSGINAGLLTEMGQWHLNEDSLTNNTQDMPKLLYNEYNWAQVASTLYVSQPKGVGFSYCDESVPKSQCVNTDLSSAQDAVDFFHAFFAAYPEFKPLDFYLTAESYGGIYLPTFMKLMDADGGFPNLKGAAIGDGCWGNQVGLCAFTSGKAAQIQIETYHGHSMISNELYTKLNAACGPWGNDSVQNAKCQTLLQEADEAAGSFDVYNIYDTCAGDTIGAWNKKGSEWNALRDQQSIVVEGDVPRPSGLALGTALNDYPCGGDRVTREWLGKPEVAAALHVKTNTGGMRYNKGPMDFSGNLLPLYDTLLRKYRMLIYSGDTDACVPTWGTVDWIDSLNLPVKKEWRQWTAPLTSSPDAKRQRAGYVKDYAVNNFTFATVQGAGHMVPTYKPNFALQMLSRWLEGKPLDS</sequence>
<dbReference type="EC" id="3.4.16.-" evidence="2"/>
<dbReference type="InterPro" id="IPR018202">
    <property type="entry name" value="Ser_caboxypep_ser_AS"/>
</dbReference>
<dbReference type="GO" id="GO:0006508">
    <property type="term" value="P:proteolysis"/>
    <property type="evidence" value="ECO:0007669"/>
    <property type="project" value="UniProtKB-KW"/>
</dbReference>
<comment type="caution">
    <text evidence="3">The sequence shown here is derived from an EMBL/GenBank/DDBJ whole genome shotgun (WGS) entry which is preliminary data.</text>
</comment>
<comment type="similarity">
    <text evidence="1 2">Belongs to the peptidase S10 family.</text>
</comment>
<evidence type="ECO:0000256" key="2">
    <source>
        <dbReference type="RuleBase" id="RU361156"/>
    </source>
</evidence>
<dbReference type="Pfam" id="PF00450">
    <property type="entry name" value="Peptidase_S10"/>
    <property type="match status" value="1"/>
</dbReference>
<dbReference type="SUPFAM" id="SSF53474">
    <property type="entry name" value="alpha/beta-Hydrolases"/>
    <property type="match status" value="1"/>
</dbReference>
<keyword evidence="2" id="KW-0121">Carboxypeptidase</keyword>
<proteinExistence type="inferred from homology"/>
<evidence type="ECO:0000313" key="4">
    <source>
        <dbReference type="Proteomes" id="UP000037460"/>
    </source>
</evidence>
<dbReference type="PRINTS" id="PR00724">
    <property type="entry name" value="CRBOXYPTASEC"/>
</dbReference>
<dbReference type="PROSITE" id="PS00131">
    <property type="entry name" value="CARBOXYPEPT_SER_SER"/>
    <property type="match status" value="1"/>
</dbReference>
<dbReference type="Pfam" id="PF13424">
    <property type="entry name" value="TPR_12"/>
    <property type="match status" value="2"/>
</dbReference>
<dbReference type="GO" id="GO:0004185">
    <property type="term" value="F:serine-type carboxypeptidase activity"/>
    <property type="evidence" value="ECO:0007669"/>
    <property type="project" value="UniProtKB-UniRule"/>
</dbReference>
<dbReference type="Gene3D" id="3.40.50.12670">
    <property type="match status" value="1"/>
</dbReference>
<dbReference type="Proteomes" id="UP000037460">
    <property type="component" value="Unassembled WGS sequence"/>
</dbReference>
<keyword evidence="2" id="KW-0645">Protease</keyword>
<keyword evidence="2" id="KW-0378">Hydrolase</keyword>
<name>A0A0M0JI43_9EUKA</name>
<protein>
    <recommendedName>
        <fullName evidence="2">Carboxypeptidase</fullName>
        <ecNumber evidence="2">3.4.16.-</ecNumber>
    </recommendedName>
</protein>
<dbReference type="AlphaFoldDB" id="A0A0M0JI43"/>
<accession>A0A0M0JI43</accession>
<dbReference type="Gene3D" id="1.25.40.10">
    <property type="entry name" value="Tetratricopeptide repeat domain"/>
    <property type="match status" value="2"/>
</dbReference>
<dbReference type="InterPro" id="IPR033124">
    <property type="entry name" value="Ser_caboxypep_his_AS"/>
</dbReference>
<evidence type="ECO:0000313" key="3">
    <source>
        <dbReference type="EMBL" id="KOO26254.1"/>
    </source>
</evidence>
<reference evidence="4" key="1">
    <citation type="journal article" date="2015" name="PLoS Genet.">
        <title>Genome Sequence and Transcriptome Analyses of Chrysochromulina tobin: Metabolic Tools for Enhanced Algal Fitness in the Prominent Order Prymnesiales (Haptophyceae).</title>
        <authorList>
            <person name="Hovde B.T."/>
            <person name="Deodato C.R."/>
            <person name="Hunsperger H.M."/>
            <person name="Ryken S.A."/>
            <person name="Yost W."/>
            <person name="Jha R.K."/>
            <person name="Patterson J."/>
            <person name="Monnat R.J. Jr."/>
            <person name="Barlow S.B."/>
            <person name="Starkenburg S.R."/>
            <person name="Cattolico R.A."/>
        </authorList>
    </citation>
    <scope>NUCLEOTIDE SEQUENCE</scope>
    <source>
        <strain evidence="4">CCMP291</strain>
    </source>
</reference>
<dbReference type="InterPro" id="IPR001563">
    <property type="entry name" value="Peptidase_S10"/>
</dbReference>